<dbReference type="PANTHER" id="PTHR48090">
    <property type="entry name" value="UNDECAPRENYL-PHOSPHATE 4-DEOXY-4-FORMAMIDO-L-ARABINOSE TRANSFERASE-RELATED"/>
    <property type="match status" value="1"/>
</dbReference>
<dbReference type="RefSeq" id="WP_231930903.1">
    <property type="nucleotide sequence ID" value="NZ_SJPH01000003.1"/>
</dbReference>
<feature type="region of interest" description="Disordered" evidence="1">
    <location>
        <begin position="1"/>
        <end position="34"/>
    </location>
</feature>
<evidence type="ECO:0000313" key="4">
    <source>
        <dbReference type="Proteomes" id="UP000318995"/>
    </source>
</evidence>
<protein>
    <submittedName>
        <fullName evidence="3">Undecaprenyl-phosphate mannosyltransferase</fullName>
        <ecNumber evidence="3">2.4.1.54</ecNumber>
    </submittedName>
</protein>
<dbReference type="AlphaFoldDB" id="A0A5C5WAB7"/>
<dbReference type="PANTHER" id="PTHR48090:SF7">
    <property type="entry name" value="RFBJ PROTEIN"/>
    <property type="match status" value="1"/>
</dbReference>
<evidence type="ECO:0000256" key="1">
    <source>
        <dbReference type="SAM" id="MobiDB-lite"/>
    </source>
</evidence>
<dbReference type="GO" id="GO:0047267">
    <property type="term" value="F:undecaprenyl-phosphate mannosyltransferase activity"/>
    <property type="evidence" value="ECO:0007669"/>
    <property type="project" value="UniProtKB-EC"/>
</dbReference>
<sequence>MPPTIDPVSAETKTPFEVEDATPLASVPTREAPLSTRVEQTLAEAEAALAEARAHGDLDDTPRRAASRPRIEDKLRLKVSVLMPVYNERETIREIVARVRAEQQHDELLIVDDCSTDGTRDLLIELEAECEDVHLILHGYNRGKGAALRTALEAARGDIVLVQDADLEYSPSDYAKLIEPIQRGEADVVYGSRFRENAEQDPSRLHRLGNRALTWFSNLTTGLRLTDMETCYKAIRRGSLRGVTLREDRFGFEPEITAKLARRGCRFVETSVAYDSRGWDEGKKIGVRDGLRALWCIVRYAWFD</sequence>
<evidence type="ECO:0000259" key="2">
    <source>
        <dbReference type="Pfam" id="PF00535"/>
    </source>
</evidence>
<name>A0A5C5WAB7_9BACT</name>
<dbReference type="InterPro" id="IPR029044">
    <property type="entry name" value="Nucleotide-diphossugar_trans"/>
</dbReference>
<feature type="domain" description="Glycosyltransferase 2-like" evidence="2">
    <location>
        <begin position="80"/>
        <end position="240"/>
    </location>
</feature>
<comment type="caution">
    <text evidence="3">The sequence shown here is derived from an EMBL/GenBank/DDBJ whole genome shotgun (WGS) entry which is preliminary data.</text>
</comment>
<reference evidence="3 4" key="1">
    <citation type="submission" date="2019-02" db="EMBL/GenBank/DDBJ databases">
        <title>Deep-cultivation of Planctomycetes and their phenomic and genomic characterization uncovers novel biology.</title>
        <authorList>
            <person name="Wiegand S."/>
            <person name="Jogler M."/>
            <person name="Boedeker C."/>
            <person name="Pinto D."/>
            <person name="Vollmers J."/>
            <person name="Rivas-Marin E."/>
            <person name="Kohn T."/>
            <person name="Peeters S.H."/>
            <person name="Heuer A."/>
            <person name="Rast P."/>
            <person name="Oberbeckmann S."/>
            <person name="Bunk B."/>
            <person name="Jeske O."/>
            <person name="Meyerdierks A."/>
            <person name="Storesund J.E."/>
            <person name="Kallscheuer N."/>
            <person name="Luecker S."/>
            <person name="Lage O.M."/>
            <person name="Pohl T."/>
            <person name="Merkel B.J."/>
            <person name="Hornburger P."/>
            <person name="Mueller R.-W."/>
            <person name="Bruemmer F."/>
            <person name="Labrenz M."/>
            <person name="Spormann A.M."/>
            <person name="Op Den Camp H."/>
            <person name="Overmann J."/>
            <person name="Amann R."/>
            <person name="Jetten M.S.M."/>
            <person name="Mascher T."/>
            <person name="Medema M.H."/>
            <person name="Devos D.P."/>
            <person name="Kaster A.-K."/>
            <person name="Ovreas L."/>
            <person name="Rohde M."/>
            <person name="Galperin M.Y."/>
            <person name="Jogler C."/>
        </authorList>
    </citation>
    <scope>NUCLEOTIDE SEQUENCE [LARGE SCALE GENOMIC DNA]</scope>
    <source>
        <strain evidence="3 4">Pla111</strain>
    </source>
</reference>
<keyword evidence="4" id="KW-1185">Reference proteome</keyword>
<evidence type="ECO:0000313" key="3">
    <source>
        <dbReference type="EMBL" id="TWT46941.1"/>
    </source>
</evidence>
<keyword evidence="3" id="KW-0808">Transferase</keyword>
<dbReference type="SUPFAM" id="SSF53448">
    <property type="entry name" value="Nucleotide-diphospho-sugar transferases"/>
    <property type="match status" value="1"/>
</dbReference>
<dbReference type="Proteomes" id="UP000318995">
    <property type="component" value="Unassembled WGS sequence"/>
</dbReference>
<dbReference type="InterPro" id="IPR050256">
    <property type="entry name" value="Glycosyltransferase_2"/>
</dbReference>
<dbReference type="EC" id="2.4.1.54" evidence="3"/>
<gene>
    <name evidence="3" type="ORF">Pla111_20430</name>
</gene>
<dbReference type="Gene3D" id="3.90.550.10">
    <property type="entry name" value="Spore Coat Polysaccharide Biosynthesis Protein SpsA, Chain A"/>
    <property type="match status" value="1"/>
</dbReference>
<proteinExistence type="predicted"/>
<accession>A0A5C5WAB7</accession>
<organism evidence="3 4">
    <name type="scientific">Botrimarina hoheduenensis</name>
    <dbReference type="NCBI Taxonomy" id="2528000"/>
    <lineage>
        <taxon>Bacteria</taxon>
        <taxon>Pseudomonadati</taxon>
        <taxon>Planctomycetota</taxon>
        <taxon>Planctomycetia</taxon>
        <taxon>Pirellulales</taxon>
        <taxon>Lacipirellulaceae</taxon>
        <taxon>Botrimarina</taxon>
    </lineage>
</organism>
<dbReference type="Pfam" id="PF00535">
    <property type="entry name" value="Glycos_transf_2"/>
    <property type="match status" value="1"/>
</dbReference>
<keyword evidence="3" id="KW-0328">Glycosyltransferase</keyword>
<dbReference type="InterPro" id="IPR001173">
    <property type="entry name" value="Glyco_trans_2-like"/>
</dbReference>
<dbReference type="EMBL" id="SJPH01000003">
    <property type="protein sequence ID" value="TWT46941.1"/>
    <property type="molecule type" value="Genomic_DNA"/>
</dbReference>
<dbReference type="CDD" id="cd04179">
    <property type="entry name" value="DPM_DPG-synthase_like"/>
    <property type="match status" value="1"/>
</dbReference>